<feature type="transmembrane region" description="Helical" evidence="1">
    <location>
        <begin position="51"/>
        <end position="71"/>
    </location>
</feature>
<evidence type="ECO:0000313" key="2">
    <source>
        <dbReference type="EMBL" id="MDA7028067.1"/>
    </source>
</evidence>
<evidence type="ECO:0000313" key="3">
    <source>
        <dbReference type="Proteomes" id="UP001211894"/>
    </source>
</evidence>
<keyword evidence="1" id="KW-0812">Transmembrane</keyword>
<organism evidence="2 3">
    <name type="scientific">Bacillus changyiensis</name>
    <dbReference type="NCBI Taxonomy" id="3004103"/>
    <lineage>
        <taxon>Bacteria</taxon>
        <taxon>Bacillati</taxon>
        <taxon>Bacillota</taxon>
        <taxon>Bacilli</taxon>
        <taxon>Bacillales</taxon>
        <taxon>Bacillaceae</taxon>
        <taxon>Bacillus</taxon>
    </lineage>
</organism>
<keyword evidence="1" id="KW-1133">Transmembrane helix</keyword>
<protein>
    <submittedName>
        <fullName evidence="2">DUF5366 family protein</fullName>
    </submittedName>
</protein>
<dbReference type="RefSeq" id="WP_271341885.1">
    <property type="nucleotide sequence ID" value="NZ_JAQKAB010000012.1"/>
</dbReference>
<dbReference type="Pfam" id="PF17328">
    <property type="entry name" value="DUF5366"/>
    <property type="match status" value="1"/>
</dbReference>
<keyword evidence="3" id="KW-1185">Reference proteome</keyword>
<sequence>MKNTYVTGYFPFIAILLFSSSLAMSAIPYAIKLLSSFGIYEGMLDHFSTNGIRLALFAAFAIVFFIVFSALKLIANTITELCLLFFAKDPEGVNLKKIRICSSIYLGAGLLSFIFVQFPVGIAGLFILATLAYFIFVVYVIQSTMSFPSLIGFILFELLFWFLLIIGTIYLTMKLYNSVQTNINV</sequence>
<reference evidence="2 3" key="1">
    <citation type="submission" date="2023-01" db="EMBL/GenBank/DDBJ databases">
        <title>Bacillus changyiensis sp. nov., isolated from a coastal deposit.</title>
        <authorList>
            <person name="Xiao G."/>
            <person name="Lai Q."/>
            <person name="Hu Z."/>
            <person name="Shao Z."/>
        </authorList>
    </citation>
    <scope>NUCLEOTIDE SEQUENCE [LARGE SCALE GENOMIC DNA]</scope>
    <source>
        <strain evidence="2 3">CLL-7-23</strain>
    </source>
</reference>
<evidence type="ECO:0000256" key="1">
    <source>
        <dbReference type="SAM" id="Phobius"/>
    </source>
</evidence>
<name>A0ABT4X6Z6_9BACI</name>
<dbReference type="EMBL" id="JAQKAB010000012">
    <property type="protein sequence ID" value="MDA7028067.1"/>
    <property type="molecule type" value="Genomic_DNA"/>
</dbReference>
<gene>
    <name evidence="2" type="ORF">PJ311_15950</name>
</gene>
<comment type="caution">
    <text evidence="2">The sequence shown here is derived from an EMBL/GenBank/DDBJ whole genome shotgun (WGS) entry which is preliminary data.</text>
</comment>
<accession>A0ABT4X6Z6</accession>
<feature type="transmembrane region" description="Helical" evidence="1">
    <location>
        <begin position="12"/>
        <end position="31"/>
    </location>
</feature>
<feature type="transmembrane region" description="Helical" evidence="1">
    <location>
        <begin position="153"/>
        <end position="173"/>
    </location>
</feature>
<dbReference type="Proteomes" id="UP001211894">
    <property type="component" value="Unassembled WGS sequence"/>
</dbReference>
<keyword evidence="1" id="KW-0472">Membrane</keyword>
<feature type="transmembrane region" description="Helical" evidence="1">
    <location>
        <begin position="122"/>
        <end position="141"/>
    </location>
</feature>
<proteinExistence type="predicted"/>
<dbReference type="InterPro" id="IPR035289">
    <property type="entry name" value="DUF5366"/>
</dbReference>